<evidence type="ECO:0000256" key="1">
    <source>
        <dbReference type="SAM" id="MobiDB-lite"/>
    </source>
</evidence>
<evidence type="ECO:0000256" key="2">
    <source>
        <dbReference type="SAM" id="Phobius"/>
    </source>
</evidence>
<feature type="transmembrane region" description="Helical" evidence="2">
    <location>
        <begin position="85"/>
        <end position="109"/>
    </location>
</feature>
<evidence type="ECO:0000313" key="4">
    <source>
        <dbReference type="Proteomes" id="UP000502677"/>
    </source>
</evidence>
<keyword evidence="4" id="KW-1185">Reference proteome</keyword>
<dbReference type="Proteomes" id="UP000502677">
    <property type="component" value="Chromosome"/>
</dbReference>
<reference evidence="3 4" key="1">
    <citation type="submission" date="2020-03" db="EMBL/GenBank/DDBJ databases">
        <title>Leucobacter sp. nov., isolated from beetles.</title>
        <authorList>
            <person name="Hyun D.-W."/>
            <person name="Bae J.-W."/>
        </authorList>
    </citation>
    <scope>NUCLEOTIDE SEQUENCE [LARGE SCALE GENOMIC DNA]</scope>
    <source>
        <strain evidence="3 4">HDW9C</strain>
    </source>
</reference>
<sequence length="114" mass="12270">MNTEPQPANQVPDQEPTPTAPTEPLGQNQTYPSPTAPNPPISEPHKKTAVQQPRPRTGPIVWGALILAFCGYVAQRTLYPGLPDATTWITATVIGLGLLLLGVGTAVLLRNRRR</sequence>
<accession>A0A6G7XHF6</accession>
<gene>
    <name evidence="3" type="ORF">G7068_12895</name>
</gene>
<feature type="transmembrane region" description="Helical" evidence="2">
    <location>
        <begin position="60"/>
        <end position="79"/>
    </location>
</feature>
<proteinExistence type="predicted"/>
<evidence type="ECO:0000313" key="3">
    <source>
        <dbReference type="EMBL" id="QIK63995.1"/>
    </source>
</evidence>
<keyword evidence="2" id="KW-1133">Transmembrane helix</keyword>
<keyword evidence="2" id="KW-0472">Membrane</keyword>
<feature type="compositionally biased region" description="Polar residues" evidence="1">
    <location>
        <begin position="1"/>
        <end position="12"/>
    </location>
</feature>
<keyword evidence="2" id="KW-0812">Transmembrane</keyword>
<feature type="region of interest" description="Disordered" evidence="1">
    <location>
        <begin position="1"/>
        <end position="55"/>
    </location>
</feature>
<dbReference type="AlphaFoldDB" id="A0A6G7XHF6"/>
<organism evidence="3 4">
    <name type="scientific">Leucobacter viscericola</name>
    <dbReference type="NCBI Taxonomy" id="2714935"/>
    <lineage>
        <taxon>Bacteria</taxon>
        <taxon>Bacillati</taxon>
        <taxon>Actinomycetota</taxon>
        <taxon>Actinomycetes</taxon>
        <taxon>Micrococcales</taxon>
        <taxon>Microbacteriaceae</taxon>
        <taxon>Leucobacter</taxon>
    </lineage>
</organism>
<dbReference type="RefSeq" id="WP_166292335.1">
    <property type="nucleotide sequence ID" value="NZ_CP049863.1"/>
</dbReference>
<protein>
    <submittedName>
        <fullName evidence="3">Uncharacterized protein</fullName>
    </submittedName>
</protein>
<dbReference type="KEGG" id="lvi:G7068_12895"/>
<dbReference type="EMBL" id="CP049863">
    <property type="protein sequence ID" value="QIK63995.1"/>
    <property type="molecule type" value="Genomic_DNA"/>
</dbReference>
<name>A0A6G7XHF6_9MICO</name>